<dbReference type="eggNOG" id="ENOG5030S6T">
    <property type="taxonomic scope" value="Bacteria"/>
</dbReference>
<evidence type="ECO:0000313" key="1">
    <source>
        <dbReference type="EMBL" id="CAX32375.1"/>
    </source>
</evidence>
<dbReference type="KEGG" id="pmt:PMT_2857"/>
<evidence type="ECO:0000313" key="2">
    <source>
        <dbReference type="Proteomes" id="UP000001423"/>
    </source>
</evidence>
<dbReference type="HOGENOM" id="CLU_3083549_0_0_3"/>
<protein>
    <submittedName>
        <fullName evidence="1">Uncharacterized protein</fullName>
    </submittedName>
</protein>
<organism evidence="1 2">
    <name type="scientific">Prochlorococcus marinus (strain MIT 9313)</name>
    <dbReference type="NCBI Taxonomy" id="74547"/>
    <lineage>
        <taxon>Bacteria</taxon>
        <taxon>Bacillati</taxon>
        <taxon>Cyanobacteriota</taxon>
        <taxon>Cyanophyceae</taxon>
        <taxon>Synechococcales</taxon>
        <taxon>Prochlorococcaceae</taxon>
        <taxon>Prochlorococcus</taxon>
    </lineage>
</organism>
<dbReference type="Proteomes" id="UP000001423">
    <property type="component" value="Chromosome"/>
</dbReference>
<gene>
    <name evidence="1" type="ordered locus">PMT_2857</name>
</gene>
<sequence>MSAIAQMFLVIGHSHSFSASVWFSSPVLTSGGKSALARTRRDAGWHGLTWCF</sequence>
<name>B9ESM6_PROMM</name>
<accession>B9ESM6</accession>
<dbReference type="EMBL" id="BX548175">
    <property type="protein sequence ID" value="CAX32375.1"/>
    <property type="molecule type" value="Genomic_DNA"/>
</dbReference>
<proteinExistence type="predicted"/>
<keyword evidence="2" id="KW-1185">Reference proteome</keyword>
<dbReference type="AlphaFoldDB" id="B9ESM6"/>
<reference evidence="1 2" key="1">
    <citation type="journal article" date="2003" name="Nature">
        <title>Genome divergence in two Prochlorococcus ecotypes reflects oceanic niche differentiation.</title>
        <authorList>
            <person name="Rocap G."/>
            <person name="Larimer F.W."/>
            <person name="Lamerdin J.E."/>
            <person name="Malfatti S."/>
            <person name="Chain P."/>
            <person name="Ahlgren N.A."/>
            <person name="Arellano A."/>
            <person name="Coleman M."/>
            <person name="Hauser L."/>
            <person name="Hess W.R."/>
            <person name="Johnson Z.I."/>
            <person name="Land M.L."/>
            <person name="Lindell D."/>
            <person name="Post A.F."/>
            <person name="Regala W."/>
            <person name="Shah M."/>
            <person name="Shaw S.L."/>
            <person name="Steglich C."/>
            <person name="Sullivan M.B."/>
            <person name="Ting C.S."/>
            <person name="Tolonen A."/>
            <person name="Webb E.A."/>
            <person name="Zinser E.R."/>
            <person name="Chisholm S.W."/>
        </authorList>
    </citation>
    <scope>NUCLEOTIDE SEQUENCE [LARGE SCALE GENOMIC DNA]</scope>
    <source>
        <strain evidence="2">MIT 9313</strain>
    </source>
</reference>